<comment type="caution">
    <text evidence="2">The sequence shown here is derived from an EMBL/GenBank/DDBJ whole genome shotgun (WGS) entry which is preliminary data.</text>
</comment>
<protein>
    <recommendedName>
        <fullName evidence="4">DUF4386 family protein</fullName>
    </recommendedName>
</protein>
<keyword evidence="1" id="KW-1133">Transmembrane helix</keyword>
<keyword evidence="1" id="KW-0812">Transmembrane</keyword>
<dbReference type="EMBL" id="JAERRI010000007">
    <property type="protein sequence ID" value="MBL1090770.1"/>
    <property type="molecule type" value="Genomic_DNA"/>
</dbReference>
<evidence type="ECO:0000313" key="3">
    <source>
        <dbReference type="Proteomes" id="UP000629371"/>
    </source>
</evidence>
<dbReference type="RefSeq" id="WP_201804502.1">
    <property type="nucleotide sequence ID" value="NZ_JAERRI010000007.1"/>
</dbReference>
<feature type="transmembrane region" description="Helical" evidence="1">
    <location>
        <begin position="52"/>
        <end position="72"/>
    </location>
</feature>
<reference evidence="2 3" key="1">
    <citation type="submission" date="2021-01" db="EMBL/GenBank/DDBJ databases">
        <title>WGS of actinomycetes isolated from Thailand.</title>
        <authorList>
            <person name="Thawai C."/>
        </authorList>
    </citation>
    <scope>NUCLEOTIDE SEQUENCE [LARGE SCALE GENOMIC DNA]</scope>
    <source>
        <strain evidence="2 3">CH9-7</strain>
    </source>
</reference>
<name>A0ABS1MSK5_9ACTN</name>
<evidence type="ECO:0000256" key="1">
    <source>
        <dbReference type="SAM" id="Phobius"/>
    </source>
</evidence>
<dbReference type="Proteomes" id="UP000629371">
    <property type="component" value="Unassembled WGS sequence"/>
</dbReference>
<evidence type="ECO:0000313" key="2">
    <source>
        <dbReference type="EMBL" id="MBL1090770.1"/>
    </source>
</evidence>
<accession>A0ABS1MSK5</accession>
<keyword evidence="3" id="KW-1185">Reference proteome</keyword>
<keyword evidence="1" id="KW-0472">Membrane</keyword>
<organism evidence="2 3">
    <name type="scientific">Streptomyces siderophoricus</name>
    <dbReference type="NCBI Taxonomy" id="2802281"/>
    <lineage>
        <taxon>Bacteria</taxon>
        <taxon>Bacillati</taxon>
        <taxon>Actinomycetota</taxon>
        <taxon>Actinomycetes</taxon>
        <taxon>Kitasatosporales</taxon>
        <taxon>Streptomycetaceae</taxon>
        <taxon>Streptomyces</taxon>
    </lineage>
</organism>
<proteinExistence type="predicted"/>
<evidence type="ECO:0008006" key="4">
    <source>
        <dbReference type="Google" id="ProtNLM"/>
    </source>
</evidence>
<sequence>MIKCAGWLFVLFGAAHTLLALTMEGAARHAGEWFSGALWGEGFSDMSPANSALWLSLESFGPPLVLLGLVVLWLDGRGITPPPFIAWTLGILSLVDAVILITTPWPLLLLANILLLVGGRRAARRVNPESHADAMRVP</sequence>
<feature type="transmembrane region" description="Helical" evidence="1">
    <location>
        <begin position="84"/>
        <end position="101"/>
    </location>
</feature>
<gene>
    <name evidence="2" type="ORF">JK360_15410</name>
</gene>